<proteinExistence type="predicted"/>
<keyword evidence="4" id="KW-0479">Metal-binding</keyword>
<accession>A0A1T4P233</accession>
<evidence type="ECO:0000256" key="4">
    <source>
        <dbReference type="ARBA" id="ARBA00022723"/>
    </source>
</evidence>
<evidence type="ECO:0000313" key="8">
    <source>
        <dbReference type="EMBL" id="SJZ85584.1"/>
    </source>
</evidence>
<keyword evidence="2" id="KW-0808">Transferase</keyword>
<dbReference type="AlphaFoldDB" id="A0A1T4P233"/>
<dbReference type="Gene3D" id="3.30.420.40">
    <property type="match status" value="2"/>
</dbReference>
<evidence type="ECO:0000256" key="5">
    <source>
        <dbReference type="ARBA" id="ARBA00023315"/>
    </source>
</evidence>
<dbReference type="Pfam" id="PF00814">
    <property type="entry name" value="TsaD"/>
    <property type="match status" value="1"/>
</dbReference>
<sequence>MGLILGIDTSNYTTSVALMDEEGNLITEVRELLTVQKGERGLRQSEAVFKHVEQFPEVINGLDYTTFREELVKVVVSDRPRNDIDSYMPVFRVGEGQAKSIAKLFQIPLQKFSHQEGHLMAGIWSAGGPNVKEFLAVHLSGGTTDILKVTKKNDNGFRIEKLGSAVDLHAGQFVDRVGVKLGLNFPAGPELEEMAKSGKKGEVILPSSVNGYNISFSGPNSAAMRAIEAGKCSEDIALAVQSCIAKALEKVLRLALSEHKIEQTLIVGGVAANQYIRQRLKKKLEHPAVGGRLFFAEPKFSSDNAVGIAALGLDSI</sequence>
<dbReference type="EC" id="2.3.1.234" evidence="1"/>
<dbReference type="GO" id="GO:0005737">
    <property type="term" value="C:cytoplasm"/>
    <property type="evidence" value="ECO:0007669"/>
    <property type="project" value="TreeGrafter"/>
</dbReference>
<dbReference type="SUPFAM" id="SSF53067">
    <property type="entry name" value="Actin-like ATPase domain"/>
    <property type="match status" value="1"/>
</dbReference>
<dbReference type="OrthoDB" id="1675500at2"/>
<evidence type="ECO:0000256" key="1">
    <source>
        <dbReference type="ARBA" id="ARBA00012156"/>
    </source>
</evidence>
<evidence type="ECO:0000256" key="2">
    <source>
        <dbReference type="ARBA" id="ARBA00022679"/>
    </source>
</evidence>
<feature type="domain" description="Gcp-like" evidence="7">
    <location>
        <begin position="92"/>
        <end position="309"/>
    </location>
</feature>
<dbReference type="PANTHER" id="PTHR11735">
    <property type="entry name" value="TRNA N6-ADENOSINE THREONYLCARBAMOYLTRANSFERASE"/>
    <property type="match status" value="1"/>
</dbReference>
<keyword evidence="5" id="KW-0012">Acyltransferase</keyword>
<dbReference type="Proteomes" id="UP000190625">
    <property type="component" value="Unassembled WGS sequence"/>
</dbReference>
<dbReference type="InterPro" id="IPR000905">
    <property type="entry name" value="Gcp-like_dom"/>
</dbReference>
<dbReference type="InterPro" id="IPR017861">
    <property type="entry name" value="KAE1/TsaD"/>
</dbReference>
<dbReference type="GO" id="GO:0046872">
    <property type="term" value="F:metal ion binding"/>
    <property type="evidence" value="ECO:0007669"/>
    <property type="project" value="UniProtKB-KW"/>
</dbReference>
<dbReference type="STRING" id="142842.SAMN02745118_02012"/>
<dbReference type="PANTHER" id="PTHR11735:SF14">
    <property type="entry name" value="TRNA N6-ADENOSINE THREONYLCARBAMOYLTRANSFERASE"/>
    <property type="match status" value="1"/>
</dbReference>
<protein>
    <recommendedName>
        <fullName evidence="1">N(6)-L-threonylcarbamoyladenine synthase</fullName>
        <ecNumber evidence="1">2.3.1.234</ecNumber>
    </recommendedName>
</protein>
<keyword evidence="9" id="KW-1185">Reference proteome</keyword>
<evidence type="ECO:0000259" key="7">
    <source>
        <dbReference type="Pfam" id="PF00814"/>
    </source>
</evidence>
<evidence type="ECO:0000313" key="9">
    <source>
        <dbReference type="Proteomes" id="UP000190625"/>
    </source>
</evidence>
<gene>
    <name evidence="8" type="ORF">SAMN02745118_02012</name>
</gene>
<comment type="catalytic activity">
    <reaction evidence="6">
        <text>L-threonylcarbamoyladenylate + adenosine(37) in tRNA = N(6)-L-threonylcarbamoyladenosine(37) in tRNA + AMP + H(+)</text>
        <dbReference type="Rhea" id="RHEA:37059"/>
        <dbReference type="Rhea" id="RHEA-COMP:10162"/>
        <dbReference type="Rhea" id="RHEA-COMP:10163"/>
        <dbReference type="ChEBI" id="CHEBI:15378"/>
        <dbReference type="ChEBI" id="CHEBI:73682"/>
        <dbReference type="ChEBI" id="CHEBI:74411"/>
        <dbReference type="ChEBI" id="CHEBI:74418"/>
        <dbReference type="ChEBI" id="CHEBI:456215"/>
        <dbReference type="EC" id="2.3.1.234"/>
    </reaction>
</comment>
<dbReference type="GO" id="GO:0008033">
    <property type="term" value="P:tRNA processing"/>
    <property type="evidence" value="ECO:0007669"/>
    <property type="project" value="UniProtKB-KW"/>
</dbReference>
<evidence type="ECO:0000256" key="6">
    <source>
        <dbReference type="ARBA" id="ARBA00048117"/>
    </source>
</evidence>
<dbReference type="GO" id="GO:0000408">
    <property type="term" value="C:EKC/KEOPS complex"/>
    <property type="evidence" value="ECO:0007669"/>
    <property type="project" value="TreeGrafter"/>
</dbReference>
<dbReference type="InterPro" id="IPR043129">
    <property type="entry name" value="ATPase_NBD"/>
</dbReference>
<evidence type="ECO:0000256" key="3">
    <source>
        <dbReference type="ARBA" id="ARBA00022694"/>
    </source>
</evidence>
<reference evidence="9" key="1">
    <citation type="submission" date="2017-02" db="EMBL/GenBank/DDBJ databases">
        <authorList>
            <person name="Varghese N."/>
            <person name="Submissions S."/>
        </authorList>
    </citation>
    <scope>NUCLEOTIDE SEQUENCE [LARGE SCALE GENOMIC DNA]</scope>
    <source>
        <strain evidence="9">ATCC BAA-73</strain>
    </source>
</reference>
<dbReference type="EMBL" id="FUWM01000017">
    <property type="protein sequence ID" value="SJZ85584.1"/>
    <property type="molecule type" value="Genomic_DNA"/>
</dbReference>
<keyword evidence="3" id="KW-0819">tRNA processing</keyword>
<dbReference type="GO" id="GO:0061711">
    <property type="term" value="F:tRNA N(6)-L-threonylcarbamoyladenine synthase activity"/>
    <property type="evidence" value="ECO:0007669"/>
    <property type="project" value="UniProtKB-EC"/>
</dbReference>
<organism evidence="8 9">
    <name type="scientific">Selenihalanaerobacter shriftii</name>
    <dbReference type="NCBI Taxonomy" id="142842"/>
    <lineage>
        <taxon>Bacteria</taxon>
        <taxon>Bacillati</taxon>
        <taxon>Bacillota</taxon>
        <taxon>Clostridia</taxon>
        <taxon>Halanaerobiales</taxon>
        <taxon>Halobacteroidaceae</taxon>
        <taxon>Selenihalanaerobacter</taxon>
    </lineage>
</organism>
<name>A0A1T4P233_9FIRM</name>
<dbReference type="PRINTS" id="PR00789">
    <property type="entry name" value="OSIALOPTASE"/>
</dbReference>
<dbReference type="RefSeq" id="WP_078810448.1">
    <property type="nucleotide sequence ID" value="NZ_FUWM01000017.1"/>
</dbReference>